<keyword evidence="5 11" id="KW-0808">Transferase</keyword>
<dbReference type="RefSeq" id="XP_013382903.1">
    <property type="nucleotide sequence ID" value="XM_013527449.1"/>
</dbReference>
<dbReference type="RefSeq" id="XP_013382908.1">
    <property type="nucleotide sequence ID" value="XM_013527454.1"/>
</dbReference>
<gene>
    <name evidence="15 16 17 18 19 20 21 22" type="primary">LOC106153491</name>
</gene>
<evidence type="ECO:0000313" key="15">
    <source>
        <dbReference type="RefSeq" id="XP_013382900.1"/>
    </source>
</evidence>
<feature type="domain" description="Galactosyltransferase C-terminal" evidence="12">
    <location>
        <begin position="218"/>
        <end position="293"/>
    </location>
</feature>
<sequence length="341" mass="39327">MDSVNVSRRGTRVSQNCMFIVVYCLLGVQLLLTMLYLSRPSEVQLQKNPPCICKNINSRVGFDYEDNQSVLKARKKLEEDCQEHPNTLVGRIHVDVNVTADLNEQKKAMPDVDWGEWKPSNCKPRHKVAIIIPYRDRLPHLKVQLRYLHPLLQRQQVHYRIFVAEQAGVGTWNKGRVMNAGYIEAAKLFDFQCVIFHDVDLVPEDDRNTYKCFSLPVHMSSAPSQDNYRTRYTILVGGVMNFPREDFLKLNGYSNEFWGWGGEDDDMAYRMKASAMDFERVPPEIGRYTSLIHGDRDKNPRRMALLQGSKKRQAKDGVSSLPYRLLSSSNEKLYTHLLVAV</sequence>
<evidence type="ECO:0000256" key="11">
    <source>
        <dbReference type="RuleBase" id="RU368121"/>
    </source>
</evidence>
<evidence type="ECO:0000313" key="16">
    <source>
        <dbReference type="RefSeq" id="XP_013382901.1"/>
    </source>
</evidence>
<evidence type="ECO:0000313" key="19">
    <source>
        <dbReference type="RefSeq" id="XP_013382904.1"/>
    </source>
</evidence>
<dbReference type="KEGG" id="lak:106153491"/>
<dbReference type="SUPFAM" id="SSF53448">
    <property type="entry name" value="Nucleotide-diphospho-sugar transferases"/>
    <property type="match status" value="1"/>
</dbReference>
<keyword evidence="14" id="KW-1185">Reference proteome</keyword>
<dbReference type="Proteomes" id="UP000085678">
    <property type="component" value="Unplaced"/>
</dbReference>
<evidence type="ECO:0000256" key="9">
    <source>
        <dbReference type="ARBA" id="ARBA00023136"/>
    </source>
</evidence>
<evidence type="ECO:0000313" key="17">
    <source>
        <dbReference type="RefSeq" id="XP_013382902.1"/>
    </source>
</evidence>
<dbReference type="PANTHER" id="PTHR19300:SF57">
    <property type="entry name" value="BETA-1,4-N-ACETYLGALACTOSAMINYLTRANSFERASE"/>
    <property type="match status" value="1"/>
</dbReference>
<dbReference type="RefSeq" id="XP_013382904.1">
    <property type="nucleotide sequence ID" value="XM_013527450.1"/>
</dbReference>
<comment type="subcellular location">
    <subcellularLocation>
        <location evidence="1">Membrane</location>
        <topology evidence="1">Single-pass type II membrane protein</topology>
    </subcellularLocation>
</comment>
<keyword evidence="10 11" id="KW-0325">Glycoprotein</keyword>
<evidence type="ECO:0000313" key="14">
    <source>
        <dbReference type="Proteomes" id="UP000085678"/>
    </source>
</evidence>
<dbReference type="GO" id="GO:0005975">
    <property type="term" value="P:carbohydrate metabolic process"/>
    <property type="evidence" value="ECO:0007669"/>
    <property type="project" value="InterPro"/>
</dbReference>
<dbReference type="Pfam" id="PF02709">
    <property type="entry name" value="Glyco_transf_7C"/>
    <property type="match status" value="1"/>
</dbReference>
<dbReference type="RefSeq" id="XP_013382901.1">
    <property type="nucleotide sequence ID" value="XM_013527447.1"/>
</dbReference>
<dbReference type="OrthoDB" id="10016069at2759"/>
<dbReference type="RefSeq" id="XP_013382902.1">
    <property type="nucleotide sequence ID" value="XM_013527448.1"/>
</dbReference>
<dbReference type="GO" id="GO:0033842">
    <property type="term" value="F:N-acetyl-beta-glucosaminyl-derivative 4-beta-N-acetylgalactosaminyltransferase activity"/>
    <property type="evidence" value="ECO:0007669"/>
    <property type="project" value="TreeGrafter"/>
</dbReference>
<dbReference type="EC" id="2.4.1.-" evidence="11"/>
<feature type="domain" description="Galactosyltransferase N-terminal" evidence="13">
    <location>
        <begin position="81"/>
        <end position="212"/>
    </location>
</feature>
<dbReference type="InterPro" id="IPR003859">
    <property type="entry name" value="Galactosyl_T"/>
</dbReference>
<protein>
    <recommendedName>
        <fullName evidence="11">Beta-1,4-galactosyltransferase</fullName>
        <ecNumber evidence="11">2.4.1.-</ecNumber>
    </recommendedName>
</protein>
<dbReference type="Pfam" id="PF13733">
    <property type="entry name" value="Glyco_transf_7N"/>
    <property type="match status" value="1"/>
</dbReference>
<dbReference type="RefSeq" id="XP_013382907.1">
    <property type="nucleotide sequence ID" value="XM_013527453.1"/>
</dbReference>
<keyword evidence="8 11" id="KW-1133">Transmembrane helix</keyword>
<dbReference type="PANTHER" id="PTHR19300">
    <property type="entry name" value="BETA-1,4-GALACTOSYLTRANSFERASE"/>
    <property type="match status" value="1"/>
</dbReference>
<comment type="similarity">
    <text evidence="3 11">Belongs to the glycosyltransferase 7 family.</text>
</comment>
<dbReference type="InterPro" id="IPR027995">
    <property type="entry name" value="Galactosyl_T_N"/>
</dbReference>
<evidence type="ECO:0000259" key="13">
    <source>
        <dbReference type="Pfam" id="PF13733"/>
    </source>
</evidence>
<dbReference type="GO" id="GO:0008378">
    <property type="term" value="F:galactosyltransferase activity"/>
    <property type="evidence" value="ECO:0007669"/>
    <property type="project" value="TreeGrafter"/>
</dbReference>
<reference evidence="15 16" key="1">
    <citation type="submission" date="2025-04" db="UniProtKB">
        <authorList>
            <consortium name="RefSeq"/>
        </authorList>
    </citation>
    <scope>IDENTIFICATION</scope>
    <source>
        <tissue evidence="15 16">Gonads</tissue>
    </source>
</reference>
<dbReference type="Gene3D" id="3.90.550.10">
    <property type="entry name" value="Spore Coat Polysaccharide Biosynthesis Protein SpsA, Chain A"/>
    <property type="match status" value="1"/>
</dbReference>
<evidence type="ECO:0000256" key="10">
    <source>
        <dbReference type="ARBA" id="ARBA00023180"/>
    </source>
</evidence>
<evidence type="ECO:0000313" key="22">
    <source>
        <dbReference type="RefSeq" id="XP_013382908.1"/>
    </source>
</evidence>
<evidence type="ECO:0000259" key="12">
    <source>
        <dbReference type="Pfam" id="PF02709"/>
    </source>
</evidence>
<dbReference type="InterPro" id="IPR029044">
    <property type="entry name" value="Nucleotide-diphossugar_trans"/>
</dbReference>
<comment type="pathway">
    <text evidence="2 11">Protein modification; protein glycosylation.</text>
</comment>
<dbReference type="RefSeq" id="XP_013382900.1">
    <property type="nucleotide sequence ID" value="XM_013527446.1"/>
</dbReference>
<keyword evidence="7 11" id="KW-0735">Signal-anchor</keyword>
<comment type="function">
    <text evidence="11">Catalyses the transfer of galactose onto proteins or lipids.</text>
</comment>
<dbReference type="AlphaFoldDB" id="A0A1S3HA54"/>
<evidence type="ECO:0000313" key="21">
    <source>
        <dbReference type="RefSeq" id="XP_013382907.1"/>
    </source>
</evidence>
<evidence type="ECO:0000256" key="7">
    <source>
        <dbReference type="ARBA" id="ARBA00022968"/>
    </source>
</evidence>
<dbReference type="PRINTS" id="PR02050">
    <property type="entry name" value="B14GALTRFASE"/>
</dbReference>
<evidence type="ECO:0000313" key="20">
    <source>
        <dbReference type="RefSeq" id="XP_013382906.1"/>
    </source>
</evidence>
<dbReference type="GeneID" id="106153491"/>
<dbReference type="RefSeq" id="XP_013382906.1">
    <property type="nucleotide sequence ID" value="XM_013527452.1"/>
</dbReference>
<evidence type="ECO:0000256" key="3">
    <source>
        <dbReference type="ARBA" id="ARBA00005735"/>
    </source>
</evidence>
<keyword evidence="4 11" id="KW-0328">Glycosyltransferase</keyword>
<dbReference type="GO" id="GO:0016020">
    <property type="term" value="C:membrane"/>
    <property type="evidence" value="ECO:0007669"/>
    <property type="project" value="UniProtKB-SubCell"/>
</dbReference>
<proteinExistence type="inferred from homology"/>
<evidence type="ECO:0000256" key="1">
    <source>
        <dbReference type="ARBA" id="ARBA00004606"/>
    </source>
</evidence>
<feature type="transmembrane region" description="Helical" evidence="11">
    <location>
        <begin position="17"/>
        <end position="37"/>
    </location>
</feature>
<evidence type="ECO:0000256" key="8">
    <source>
        <dbReference type="ARBA" id="ARBA00022989"/>
    </source>
</evidence>
<dbReference type="UniPathway" id="UPA00378"/>
<name>A0A1S3HA54_LINAN</name>
<keyword evidence="6 11" id="KW-0812">Transmembrane</keyword>
<dbReference type="InterPro" id="IPR027791">
    <property type="entry name" value="Galactosyl_T_C"/>
</dbReference>
<evidence type="ECO:0000256" key="2">
    <source>
        <dbReference type="ARBA" id="ARBA00004922"/>
    </source>
</evidence>
<evidence type="ECO:0000256" key="4">
    <source>
        <dbReference type="ARBA" id="ARBA00022676"/>
    </source>
</evidence>
<dbReference type="CDD" id="cd00899">
    <property type="entry name" value="b4GalT"/>
    <property type="match status" value="1"/>
</dbReference>
<dbReference type="STRING" id="7574.A0A1S3HA54"/>
<dbReference type="GO" id="GO:0005794">
    <property type="term" value="C:Golgi apparatus"/>
    <property type="evidence" value="ECO:0007669"/>
    <property type="project" value="TreeGrafter"/>
</dbReference>
<evidence type="ECO:0000256" key="5">
    <source>
        <dbReference type="ARBA" id="ARBA00022679"/>
    </source>
</evidence>
<dbReference type="GO" id="GO:0006688">
    <property type="term" value="P:glycosphingolipid biosynthetic process"/>
    <property type="evidence" value="ECO:0007669"/>
    <property type="project" value="TreeGrafter"/>
</dbReference>
<accession>A0A1S3HA54</accession>
<evidence type="ECO:0000256" key="6">
    <source>
        <dbReference type="ARBA" id="ARBA00022692"/>
    </source>
</evidence>
<keyword evidence="9 11" id="KW-0472">Membrane</keyword>
<evidence type="ECO:0000313" key="18">
    <source>
        <dbReference type="RefSeq" id="XP_013382903.1"/>
    </source>
</evidence>
<organism evidence="14 17">
    <name type="scientific">Lingula anatina</name>
    <name type="common">Brachiopod</name>
    <name type="synonym">Lingula unguis</name>
    <dbReference type="NCBI Taxonomy" id="7574"/>
    <lineage>
        <taxon>Eukaryota</taxon>
        <taxon>Metazoa</taxon>
        <taxon>Spiralia</taxon>
        <taxon>Lophotrochozoa</taxon>
        <taxon>Brachiopoda</taxon>
        <taxon>Linguliformea</taxon>
        <taxon>Lingulata</taxon>
        <taxon>Lingulida</taxon>
        <taxon>Linguloidea</taxon>
        <taxon>Lingulidae</taxon>
        <taxon>Lingula</taxon>
    </lineage>
</organism>